<dbReference type="OrthoDB" id="1172326at2"/>
<dbReference type="InterPro" id="IPR008921">
    <property type="entry name" value="DNA_pol3_clamp-load_cplx_C"/>
</dbReference>
<dbReference type="EMBL" id="FXTH01000013">
    <property type="protein sequence ID" value="SMO79271.1"/>
    <property type="molecule type" value="Genomic_DNA"/>
</dbReference>
<accession>A0A521E790</accession>
<evidence type="ECO:0000256" key="6">
    <source>
        <dbReference type="ARBA" id="ARBA00022932"/>
    </source>
</evidence>
<keyword evidence="4" id="KW-0548">Nucleotidyltransferase</keyword>
<dbReference type="PANTHER" id="PTHR34388:SF1">
    <property type="entry name" value="DNA POLYMERASE III SUBUNIT DELTA"/>
    <property type="match status" value="1"/>
</dbReference>
<evidence type="ECO:0000256" key="5">
    <source>
        <dbReference type="ARBA" id="ARBA00022705"/>
    </source>
</evidence>
<evidence type="ECO:0000313" key="11">
    <source>
        <dbReference type="EMBL" id="SMO79271.1"/>
    </source>
</evidence>
<keyword evidence="5" id="KW-0235">DNA replication</keyword>
<name>A0A521E790_9BACT</name>
<keyword evidence="12" id="KW-1185">Reference proteome</keyword>
<dbReference type="GO" id="GO:0003677">
    <property type="term" value="F:DNA binding"/>
    <property type="evidence" value="ECO:0007669"/>
    <property type="project" value="InterPro"/>
</dbReference>
<evidence type="ECO:0000256" key="3">
    <source>
        <dbReference type="ARBA" id="ARBA00022679"/>
    </source>
</evidence>
<dbReference type="InterPro" id="IPR005790">
    <property type="entry name" value="DNA_polIII_delta"/>
</dbReference>
<feature type="domain" description="DNA polymerase III delta N-terminal" evidence="9">
    <location>
        <begin position="26"/>
        <end position="145"/>
    </location>
</feature>
<evidence type="ECO:0000313" key="12">
    <source>
        <dbReference type="Proteomes" id="UP000317593"/>
    </source>
</evidence>
<reference evidence="11 12" key="1">
    <citation type="submission" date="2017-05" db="EMBL/GenBank/DDBJ databases">
        <authorList>
            <person name="Varghese N."/>
            <person name="Submissions S."/>
        </authorList>
    </citation>
    <scope>NUCLEOTIDE SEQUENCE [LARGE SCALE GENOMIC DNA]</scope>
    <source>
        <strain evidence="11 12">DSM 21194</strain>
    </source>
</reference>
<dbReference type="Gene3D" id="3.40.50.300">
    <property type="entry name" value="P-loop containing nucleotide triphosphate hydrolases"/>
    <property type="match status" value="1"/>
</dbReference>
<dbReference type="Gene3D" id="1.20.272.10">
    <property type="match status" value="1"/>
</dbReference>
<dbReference type="SUPFAM" id="SSF52540">
    <property type="entry name" value="P-loop containing nucleoside triphosphate hydrolases"/>
    <property type="match status" value="1"/>
</dbReference>
<evidence type="ECO:0000256" key="7">
    <source>
        <dbReference type="ARBA" id="ARBA00034754"/>
    </source>
</evidence>
<dbReference type="Pfam" id="PF06144">
    <property type="entry name" value="DNA_pol3_delta"/>
    <property type="match status" value="1"/>
</dbReference>
<feature type="domain" description="DNA polymerase III delta subunit-like C-terminal" evidence="10">
    <location>
        <begin position="228"/>
        <end position="350"/>
    </location>
</feature>
<dbReference type="EC" id="2.7.7.7" evidence="1"/>
<evidence type="ECO:0000256" key="1">
    <source>
        <dbReference type="ARBA" id="ARBA00012417"/>
    </source>
</evidence>
<dbReference type="Proteomes" id="UP000317593">
    <property type="component" value="Unassembled WGS sequence"/>
</dbReference>
<dbReference type="NCBIfam" id="TIGR01128">
    <property type="entry name" value="holA"/>
    <property type="match status" value="1"/>
</dbReference>
<dbReference type="GO" id="GO:0003887">
    <property type="term" value="F:DNA-directed DNA polymerase activity"/>
    <property type="evidence" value="ECO:0007669"/>
    <property type="project" value="UniProtKB-KW"/>
</dbReference>
<dbReference type="AlphaFoldDB" id="A0A521E790"/>
<dbReference type="InterPro" id="IPR048466">
    <property type="entry name" value="DNA_pol3_delta-like_C"/>
</dbReference>
<dbReference type="Pfam" id="PF21694">
    <property type="entry name" value="DNA_pol3_delta_C"/>
    <property type="match status" value="1"/>
</dbReference>
<dbReference type="InterPro" id="IPR027417">
    <property type="entry name" value="P-loop_NTPase"/>
</dbReference>
<dbReference type="GO" id="GO:0006261">
    <property type="term" value="P:DNA-templated DNA replication"/>
    <property type="evidence" value="ECO:0007669"/>
    <property type="project" value="TreeGrafter"/>
</dbReference>
<comment type="similarity">
    <text evidence="7">Belongs to the DNA polymerase HolA subunit family.</text>
</comment>
<sequence>MAKKTSIERYSELLKELKSGDRKAVYFFFGEEEFFLDKLQETVEGLVPEDQKDFNFDLLYGRDITVEKLLSIIRSYPMMAEQRVVILRDFHQLSSYTPGQDSTYEGSVNDLIPYLQQPNPSTLFVCIDPKKPAGNTKIGKALKKSKDTGVHEFKEVPDYRLPDWIISWARSEHSKKIEPPAAQMLAQYVGNSLQLLSTEIDKVCTFVDTSDTVKESHIKKIIGLYREYSVFELKDAMISRNLDKSLFIAEQMLQHSKTNTGEIIRSVGFFYNLFSNIWQIQRLSAQGNSKKQVQDTLGISSSWYFNKLWKDASAFRLSEMPRIFEALLDADRAAKGFSTMDPATILLLMIKRIID</sequence>
<keyword evidence="6" id="KW-0239">DNA-directed DNA polymerase</keyword>
<dbReference type="RefSeq" id="WP_142715290.1">
    <property type="nucleotide sequence ID" value="NZ_FXTH01000013.1"/>
</dbReference>
<evidence type="ECO:0000256" key="8">
    <source>
        <dbReference type="ARBA" id="ARBA00049244"/>
    </source>
</evidence>
<evidence type="ECO:0000259" key="9">
    <source>
        <dbReference type="Pfam" id="PF06144"/>
    </source>
</evidence>
<protein>
    <recommendedName>
        <fullName evidence="2">DNA polymerase III subunit delta</fullName>
        <ecNumber evidence="1">2.7.7.7</ecNumber>
    </recommendedName>
</protein>
<evidence type="ECO:0000259" key="10">
    <source>
        <dbReference type="Pfam" id="PF21694"/>
    </source>
</evidence>
<keyword evidence="3" id="KW-0808">Transferase</keyword>
<evidence type="ECO:0000256" key="4">
    <source>
        <dbReference type="ARBA" id="ARBA00022695"/>
    </source>
</evidence>
<evidence type="ECO:0000256" key="2">
    <source>
        <dbReference type="ARBA" id="ARBA00017703"/>
    </source>
</evidence>
<proteinExistence type="inferred from homology"/>
<dbReference type="Gene3D" id="1.10.8.60">
    <property type="match status" value="1"/>
</dbReference>
<organism evidence="11 12">
    <name type="scientific">Fodinibius sediminis</name>
    <dbReference type="NCBI Taxonomy" id="1214077"/>
    <lineage>
        <taxon>Bacteria</taxon>
        <taxon>Pseudomonadati</taxon>
        <taxon>Balneolota</taxon>
        <taxon>Balneolia</taxon>
        <taxon>Balneolales</taxon>
        <taxon>Balneolaceae</taxon>
        <taxon>Fodinibius</taxon>
    </lineage>
</organism>
<gene>
    <name evidence="11" type="ORF">SAMN06265218_11399</name>
</gene>
<dbReference type="PANTHER" id="PTHR34388">
    <property type="entry name" value="DNA POLYMERASE III SUBUNIT DELTA"/>
    <property type="match status" value="1"/>
</dbReference>
<dbReference type="InterPro" id="IPR010372">
    <property type="entry name" value="DNA_pol3_delta_N"/>
</dbReference>
<dbReference type="GO" id="GO:0009360">
    <property type="term" value="C:DNA polymerase III complex"/>
    <property type="evidence" value="ECO:0007669"/>
    <property type="project" value="InterPro"/>
</dbReference>
<comment type="catalytic activity">
    <reaction evidence="8">
        <text>DNA(n) + a 2'-deoxyribonucleoside 5'-triphosphate = DNA(n+1) + diphosphate</text>
        <dbReference type="Rhea" id="RHEA:22508"/>
        <dbReference type="Rhea" id="RHEA-COMP:17339"/>
        <dbReference type="Rhea" id="RHEA-COMP:17340"/>
        <dbReference type="ChEBI" id="CHEBI:33019"/>
        <dbReference type="ChEBI" id="CHEBI:61560"/>
        <dbReference type="ChEBI" id="CHEBI:173112"/>
        <dbReference type="EC" id="2.7.7.7"/>
    </reaction>
</comment>
<dbReference type="SUPFAM" id="SSF48019">
    <property type="entry name" value="post-AAA+ oligomerization domain-like"/>
    <property type="match status" value="1"/>
</dbReference>